<dbReference type="PANTHER" id="PTHR10695:SF46">
    <property type="entry name" value="BIFUNCTIONAL COENZYME A SYNTHASE-RELATED"/>
    <property type="match status" value="1"/>
</dbReference>
<gene>
    <name evidence="3" type="primary">coaE</name>
    <name evidence="5" type="ORF">GCM10007173_23120</name>
</gene>
<evidence type="ECO:0000256" key="1">
    <source>
        <dbReference type="ARBA" id="ARBA00022741"/>
    </source>
</evidence>
<dbReference type="Proteomes" id="UP000606115">
    <property type="component" value="Unassembled WGS sequence"/>
</dbReference>
<dbReference type="RefSeq" id="WP_096253796.1">
    <property type="nucleotide sequence ID" value="NZ_BMKX01000005.1"/>
</dbReference>
<dbReference type="SUPFAM" id="SSF52540">
    <property type="entry name" value="P-loop containing nucleoside triphosphate hydrolases"/>
    <property type="match status" value="1"/>
</dbReference>
<dbReference type="InterPro" id="IPR027417">
    <property type="entry name" value="P-loop_NTPase"/>
</dbReference>
<dbReference type="InterPro" id="IPR001977">
    <property type="entry name" value="Depp_CoAkinase"/>
</dbReference>
<keyword evidence="3" id="KW-0808">Transferase</keyword>
<comment type="subcellular location">
    <subcellularLocation>
        <location evidence="3">Cytoplasm</location>
    </subcellularLocation>
</comment>
<keyword evidence="2 3" id="KW-0067">ATP-binding</keyword>
<dbReference type="Pfam" id="PF01121">
    <property type="entry name" value="CoaE"/>
    <property type="match status" value="1"/>
</dbReference>
<comment type="catalytic activity">
    <reaction evidence="3">
        <text>3'-dephospho-CoA + ATP = ADP + CoA + H(+)</text>
        <dbReference type="Rhea" id="RHEA:18245"/>
        <dbReference type="ChEBI" id="CHEBI:15378"/>
        <dbReference type="ChEBI" id="CHEBI:30616"/>
        <dbReference type="ChEBI" id="CHEBI:57287"/>
        <dbReference type="ChEBI" id="CHEBI:57328"/>
        <dbReference type="ChEBI" id="CHEBI:456216"/>
        <dbReference type="EC" id="2.7.1.24"/>
    </reaction>
</comment>
<comment type="caution">
    <text evidence="5">The sequence shown here is derived from an EMBL/GenBank/DDBJ whole genome shotgun (WGS) entry which is preliminary data.</text>
</comment>
<evidence type="ECO:0000256" key="2">
    <source>
        <dbReference type="ARBA" id="ARBA00022840"/>
    </source>
</evidence>
<protein>
    <recommendedName>
        <fullName evidence="3 4">Dephospho-CoA kinase</fullName>
        <ecNumber evidence="3 4">2.7.1.24</ecNumber>
    </recommendedName>
    <alternativeName>
        <fullName evidence="3">Dephosphocoenzyme A kinase</fullName>
    </alternativeName>
</protein>
<dbReference type="PANTHER" id="PTHR10695">
    <property type="entry name" value="DEPHOSPHO-COA KINASE-RELATED"/>
    <property type="match status" value="1"/>
</dbReference>
<comment type="similarity">
    <text evidence="3">Belongs to the CoaE family.</text>
</comment>
<comment type="pathway">
    <text evidence="3">Cofactor biosynthesis; coenzyme A biosynthesis; CoA from (R)-pantothenate: step 5/5.</text>
</comment>
<dbReference type="NCBIfam" id="TIGR00152">
    <property type="entry name" value="dephospho-CoA kinase"/>
    <property type="match status" value="1"/>
</dbReference>
<dbReference type="EMBL" id="BMKX01000005">
    <property type="protein sequence ID" value="GGJ63581.1"/>
    <property type="molecule type" value="Genomic_DNA"/>
</dbReference>
<proteinExistence type="inferred from homology"/>
<dbReference type="PROSITE" id="PS51219">
    <property type="entry name" value="DPCK"/>
    <property type="match status" value="1"/>
</dbReference>
<evidence type="ECO:0000313" key="5">
    <source>
        <dbReference type="EMBL" id="GGJ63581.1"/>
    </source>
</evidence>
<dbReference type="GeneID" id="303304671"/>
<comment type="function">
    <text evidence="3">Catalyzes the phosphorylation of the 3'-hydroxyl group of dephosphocoenzyme A to form coenzyme A.</text>
</comment>
<keyword evidence="3" id="KW-0418">Kinase</keyword>
<organism evidence="5 6">
    <name type="scientific">Glutamicibacter ardleyensis</name>
    <dbReference type="NCBI Taxonomy" id="225894"/>
    <lineage>
        <taxon>Bacteria</taxon>
        <taxon>Bacillati</taxon>
        <taxon>Actinomycetota</taxon>
        <taxon>Actinomycetes</taxon>
        <taxon>Micrococcales</taxon>
        <taxon>Micrococcaceae</taxon>
        <taxon>Glutamicibacter</taxon>
    </lineage>
</organism>
<dbReference type="Gene3D" id="3.40.50.300">
    <property type="entry name" value="P-loop containing nucleotide triphosphate hydrolases"/>
    <property type="match status" value="1"/>
</dbReference>
<dbReference type="NCBIfam" id="NF002879">
    <property type="entry name" value="PRK03333.1"/>
    <property type="match status" value="1"/>
</dbReference>
<evidence type="ECO:0000256" key="4">
    <source>
        <dbReference type="NCBIfam" id="TIGR00152"/>
    </source>
</evidence>
<dbReference type="CDD" id="cd02022">
    <property type="entry name" value="DPCK"/>
    <property type="match status" value="1"/>
</dbReference>
<feature type="binding site" evidence="3">
    <location>
        <begin position="11"/>
        <end position="16"/>
    </location>
    <ligand>
        <name>ATP</name>
        <dbReference type="ChEBI" id="CHEBI:30616"/>
    </ligand>
</feature>
<keyword evidence="3" id="KW-0963">Cytoplasm</keyword>
<evidence type="ECO:0000313" key="6">
    <source>
        <dbReference type="Proteomes" id="UP000606115"/>
    </source>
</evidence>
<sequence>MIHVGLTGGVASGKSAVAAQLAKLGAVVIDADKLAREVVAPGTDGLAQIRQAFGQAVFSPDGSLDRAALGALVFSDEAQRLTLNAIVHPLVRAEANRLRAAAANEAVVVEDIPLLVESGQADRFDQVLVVQAPPEARIRRMVEDRGWSVAEAKSRMAAQASDADRAAIADHLLINDGTLEQLQAHVSELFEKELNR</sequence>
<dbReference type="HAMAP" id="MF_00376">
    <property type="entry name" value="Dephospho_CoA_kinase"/>
    <property type="match status" value="1"/>
</dbReference>
<keyword evidence="6" id="KW-1185">Reference proteome</keyword>
<evidence type="ECO:0000256" key="3">
    <source>
        <dbReference type="HAMAP-Rule" id="MF_00376"/>
    </source>
</evidence>
<accession>A0ABQ2DNK2</accession>
<keyword evidence="3" id="KW-0173">Coenzyme A biosynthesis</keyword>
<keyword evidence="1 3" id="KW-0547">Nucleotide-binding</keyword>
<reference evidence="6" key="1">
    <citation type="journal article" date="2019" name="Int. J. Syst. Evol. Microbiol.">
        <title>The Global Catalogue of Microorganisms (GCM) 10K type strain sequencing project: providing services to taxonomists for standard genome sequencing and annotation.</title>
        <authorList>
            <consortium name="The Broad Institute Genomics Platform"/>
            <consortium name="The Broad Institute Genome Sequencing Center for Infectious Disease"/>
            <person name="Wu L."/>
            <person name="Ma J."/>
        </authorList>
    </citation>
    <scope>NUCLEOTIDE SEQUENCE [LARGE SCALE GENOMIC DNA]</scope>
    <source>
        <strain evidence="6">CGMCC 1.3685</strain>
    </source>
</reference>
<name>A0ABQ2DNK2_9MICC</name>
<dbReference type="EC" id="2.7.1.24" evidence="3 4"/>